<accession>A0ABQ9ICU9</accession>
<gene>
    <name evidence="1" type="ORF">PR048_007166</name>
</gene>
<proteinExistence type="predicted"/>
<sequence>MSHIFFGEEANLHTCGKVTIAILSFMMMHFSTMEHHVSLQSFSRTTLMTDLVTAGLGGVVTDPEHRALRI</sequence>
<reference evidence="1 2" key="1">
    <citation type="submission" date="2023-02" db="EMBL/GenBank/DDBJ databases">
        <title>LHISI_Scaffold_Assembly.</title>
        <authorList>
            <person name="Stuart O.P."/>
            <person name="Cleave R."/>
            <person name="Magrath M.J.L."/>
            <person name="Mikheyev A.S."/>
        </authorList>
    </citation>
    <scope>NUCLEOTIDE SEQUENCE [LARGE SCALE GENOMIC DNA]</scope>
    <source>
        <strain evidence="1">Daus_M_001</strain>
        <tissue evidence="1">Leg muscle</tissue>
    </source>
</reference>
<keyword evidence="2" id="KW-1185">Reference proteome</keyword>
<protein>
    <submittedName>
        <fullName evidence="1">Uncharacterized protein</fullName>
    </submittedName>
</protein>
<organism evidence="1 2">
    <name type="scientific">Dryococelus australis</name>
    <dbReference type="NCBI Taxonomy" id="614101"/>
    <lineage>
        <taxon>Eukaryota</taxon>
        <taxon>Metazoa</taxon>
        <taxon>Ecdysozoa</taxon>
        <taxon>Arthropoda</taxon>
        <taxon>Hexapoda</taxon>
        <taxon>Insecta</taxon>
        <taxon>Pterygota</taxon>
        <taxon>Neoptera</taxon>
        <taxon>Polyneoptera</taxon>
        <taxon>Phasmatodea</taxon>
        <taxon>Verophasmatodea</taxon>
        <taxon>Anareolatae</taxon>
        <taxon>Phasmatidae</taxon>
        <taxon>Eurycanthinae</taxon>
        <taxon>Dryococelus</taxon>
    </lineage>
</organism>
<evidence type="ECO:0000313" key="2">
    <source>
        <dbReference type="Proteomes" id="UP001159363"/>
    </source>
</evidence>
<dbReference type="EMBL" id="JARBHB010000002">
    <property type="protein sequence ID" value="KAJ8894512.1"/>
    <property type="molecule type" value="Genomic_DNA"/>
</dbReference>
<dbReference type="Proteomes" id="UP001159363">
    <property type="component" value="Chromosome 2"/>
</dbReference>
<name>A0ABQ9ICU9_9NEOP</name>
<evidence type="ECO:0000313" key="1">
    <source>
        <dbReference type="EMBL" id="KAJ8894512.1"/>
    </source>
</evidence>
<comment type="caution">
    <text evidence="1">The sequence shown here is derived from an EMBL/GenBank/DDBJ whole genome shotgun (WGS) entry which is preliminary data.</text>
</comment>